<dbReference type="EMBL" id="VUMM01000005">
    <property type="protein sequence ID" value="MSS01328.1"/>
    <property type="molecule type" value="Genomic_DNA"/>
</dbReference>
<dbReference type="AlphaFoldDB" id="A0A7X2N3I4"/>
<keyword evidence="2" id="KW-1185">Reference proteome</keyword>
<evidence type="ECO:0000313" key="1">
    <source>
        <dbReference type="EMBL" id="MSS01328.1"/>
    </source>
</evidence>
<dbReference type="RefSeq" id="WP_154459815.1">
    <property type="nucleotide sequence ID" value="NZ_JAQYTQ010000013.1"/>
</dbReference>
<evidence type="ECO:0000313" key="2">
    <source>
        <dbReference type="Proteomes" id="UP000470082"/>
    </source>
</evidence>
<proteinExistence type="predicted"/>
<protein>
    <submittedName>
        <fullName evidence="1">Uncharacterized protein</fullName>
    </submittedName>
</protein>
<comment type="caution">
    <text evidence="1">The sequence shown here is derived from an EMBL/GenBank/DDBJ whole genome shotgun (WGS) entry which is preliminary data.</text>
</comment>
<reference evidence="1 2" key="1">
    <citation type="submission" date="2019-08" db="EMBL/GenBank/DDBJ databases">
        <title>In-depth cultivation of the pig gut microbiome towards novel bacterial diversity and tailored functional studies.</title>
        <authorList>
            <person name="Wylensek D."/>
            <person name="Hitch T.C.A."/>
            <person name="Clavel T."/>
        </authorList>
    </citation>
    <scope>NUCLEOTIDE SEQUENCE [LARGE SCALE GENOMIC DNA]</scope>
    <source>
        <strain evidence="1 2">LKV-178-WT-2G</strain>
    </source>
</reference>
<sequence length="302" mass="35520">MKIAYLILYTEKNYEEITENLDKILDAGDDAYVMINNDDLRDEVFLAYADEPRLNVSTVQSAALPADLSMPRGYICQIEDALKFEEDNEFEYDYFITLSDGMLPLVHKEQMDQFLESLDHKDLYYVQSNTDIDEDLKHRIENYAFFTNSYDFQKSKMIRGMNNMTAGIVKKFKKRAIEDTVYLTYPWFILTHESALALADHKVYCSSNFSMCLYPEELCFGTMLKKYSTVEHINKDIWLVGESNSYQFMQPVKELTLEEVFENKDKLFGAKIHSSSNLDVYQETFDLYWPIIEEDMKEDEME</sequence>
<dbReference type="Proteomes" id="UP000470082">
    <property type="component" value="Unassembled WGS sequence"/>
</dbReference>
<accession>A0A7X2N3I4</accession>
<organism evidence="1 2">
    <name type="scientific">Floccifex porci</name>
    <dbReference type="NCBI Taxonomy" id="2606629"/>
    <lineage>
        <taxon>Bacteria</taxon>
        <taxon>Bacillati</taxon>
        <taxon>Bacillota</taxon>
        <taxon>Erysipelotrichia</taxon>
        <taxon>Erysipelotrichales</taxon>
        <taxon>Erysipelotrichaceae</taxon>
        <taxon>Floccifex</taxon>
    </lineage>
</organism>
<gene>
    <name evidence="1" type="ORF">FYJ50_04290</name>
</gene>
<name>A0A7X2N3I4_9FIRM</name>